<feature type="domain" description="GST C-terminal" evidence="3">
    <location>
        <begin position="87"/>
        <end position="216"/>
    </location>
</feature>
<dbReference type="SFLD" id="SFLDG00358">
    <property type="entry name" value="Main_(cytGST)"/>
    <property type="match status" value="1"/>
</dbReference>
<evidence type="ECO:0000313" key="5">
    <source>
        <dbReference type="Proteomes" id="UP000702425"/>
    </source>
</evidence>
<proteinExistence type="predicted"/>
<dbReference type="InterPro" id="IPR004045">
    <property type="entry name" value="Glutathione_S-Trfase_N"/>
</dbReference>
<feature type="domain" description="GST N-terminal" evidence="2">
    <location>
        <begin position="2"/>
        <end position="82"/>
    </location>
</feature>
<evidence type="ECO:0000259" key="2">
    <source>
        <dbReference type="PROSITE" id="PS50404"/>
    </source>
</evidence>
<protein>
    <submittedName>
        <fullName evidence="4">Stringent starvation protein A</fullName>
    </submittedName>
</protein>
<dbReference type="InterPro" id="IPR010987">
    <property type="entry name" value="Glutathione-S-Trfase_C-like"/>
</dbReference>
<dbReference type="PANTHER" id="PTHR44051">
    <property type="entry name" value="GLUTATHIONE S-TRANSFERASE-RELATED"/>
    <property type="match status" value="1"/>
</dbReference>
<dbReference type="EMBL" id="SRRZ01000160">
    <property type="protein sequence ID" value="NQE37905.1"/>
    <property type="molecule type" value="Genomic_DNA"/>
</dbReference>
<sequence length="237" mass="26695">MTVLKLYHNPLSTNSRRVWIALLEKDIPFELVSMKLNGDQFQPDFLAISPFHHVPVLADGDFHLIETLAILDYLEAKYPAPALLPEDAKARAIVRMLQMVTVNELTPAMSPLVRQTFGGEADPQQLEKAQQQVATVLGFFEGLLGDKTFLGSNDRITLADVVAGVSVPWLPELGVSLDEYPKLQAWCDRLNSRDSWQKTQASPELVEAFKAQMKQLMKGKQKQPLNEEINELRKEDK</sequence>
<gene>
    <name evidence="4" type="primary">sspA_2</name>
    <name evidence="4" type="ORF">E5S67_05686</name>
</gene>
<feature type="region of interest" description="Disordered" evidence="1">
    <location>
        <begin position="217"/>
        <end position="237"/>
    </location>
</feature>
<evidence type="ECO:0000259" key="3">
    <source>
        <dbReference type="PROSITE" id="PS50405"/>
    </source>
</evidence>
<dbReference type="SFLD" id="SFLDS00019">
    <property type="entry name" value="Glutathione_Transferase_(cytos"/>
    <property type="match status" value="1"/>
</dbReference>
<comment type="caution">
    <text evidence="4">The sequence shown here is derived from an EMBL/GenBank/DDBJ whole genome shotgun (WGS) entry which is preliminary data.</text>
</comment>
<reference evidence="4 5" key="1">
    <citation type="journal article" date="2020" name="Sci. Rep.">
        <title>A novel cyanobacterial geosmin producer, revising GeoA distribution and dispersion patterns in Bacteria.</title>
        <authorList>
            <person name="Churro C."/>
            <person name="Semedo-Aguiar A.P."/>
            <person name="Silva A.D."/>
            <person name="Pereira-Leal J.B."/>
            <person name="Leite R.B."/>
        </authorList>
    </citation>
    <scope>NUCLEOTIDE SEQUENCE [LARGE SCALE GENOMIC DNA]</scope>
    <source>
        <strain evidence="4 5">IPMA8</strain>
    </source>
</reference>
<name>A0ABX2D7M7_9CYAN</name>
<dbReference type="PROSITE" id="PS50404">
    <property type="entry name" value="GST_NTER"/>
    <property type="match status" value="1"/>
</dbReference>
<dbReference type="CDD" id="cd00299">
    <property type="entry name" value="GST_C_family"/>
    <property type="match status" value="1"/>
</dbReference>
<dbReference type="Proteomes" id="UP000702425">
    <property type="component" value="Unassembled WGS sequence"/>
</dbReference>
<dbReference type="PANTHER" id="PTHR44051:SF8">
    <property type="entry name" value="GLUTATHIONE S-TRANSFERASE GSTA"/>
    <property type="match status" value="1"/>
</dbReference>
<keyword evidence="5" id="KW-1185">Reference proteome</keyword>
<dbReference type="Pfam" id="PF00043">
    <property type="entry name" value="GST_C"/>
    <property type="match status" value="1"/>
</dbReference>
<evidence type="ECO:0000256" key="1">
    <source>
        <dbReference type="SAM" id="MobiDB-lite"/>
    </source>
</evidence>
<dbReference type="Pfam" id="PF13417">
    <property type="entry name" value="GST_N_3"/>
    <property type="match status" value="1"/>
</dbReference>
<evidence type="ECO:0000313" key="4">
    <source>
        <dbReference type="EMBL" id="NQE37905.1"/>
    </source>
</evidence>
<accession>A0ABX2D7M7</accession>
<dbReference type="InterPro" id="IPR004046">
    <property type="entry name" value="GST_C"/>
</dbReference>
<organism evidence="4 5">
    <name type="scientific">Microcoleus asticus IPMA8</name>
    <dbReference type="NCBI Taxonomy" id="2563858"/>
    <lineage>
        <taxon>Bacteria</taxon>
        <taxon>Bacillati</taxon>
        <taxon>Cyanobacteriota</taxon>
        <taxon>Cyanophyceae</taxon>
        <taxon>Oscillatoriophycideae</taxon>
        <taxon>Oscillatoriales</taxon>
        <taxon>Microcoleaceae</taxon>
        <taxon>Microcoleus</taxon>
        <taxon>Microcoleus asticus</taxon>
    </lineage>
</organism>
<dbReference type="RefSeq" id="WP_216670774.1">
    <property type="nucleotide sequence ID" value="NZ_CAWPPK010000069.1"/>
</dbReference>
<dbReference type="PROSITE" id="PS50405">
    <property type="entry name" value="GST_CTER"/>
    <property type="match status" value="1"/>
</dbReference>
<dbReference type="InterPro" id="IPR040079">
    <property type="entry name" value="Glutathione_S-Trfase"/>
</dbReference>
<dbReference type="CDD" id="cd00570">
    <property type="entry name" value="GST_N_family"/>
    <property type="match status" value="1"/>
</dbReference>